<dbReference type="OrthoDB" id="982433at2"/>
<sequence length="253" mass="29509">MYRVIAILIFLSIVSCKEDKKEKSSILSAQQIVDRSIEVCGGDLYKTTEIAFDFRDKTYILEGRQDQRIQKRLTVSDSAIVTDVVENQTFKRFINDSLVSVADSMATKYSNSINSVHYFAYLPYGLNDPAVNKELLEEVRIKENDYYKVRVTFDQEDGGVDFEDVYLYWFNKQTFKPDYLAYEFFTDGGGMRFREAYNERFVNGIRFVDYKNYKTVDKTIPIGEIDSLFVAKRLELLSNIELKNIEVIPDNYN</sequence>
<gene>
    <name evidence="1" type="ORF">SAMN04488514_101830</name>
</gene>
<dbReference type="EMBL" id="FNGV01000001">
    <property type="protein sequence ID" value="SDL44429.1"/>
    <property type="molecule type" value="Genomic_DNA"/>
</dbReference>
<protein>
    <recommendedName>
        <fullName evidence="3">Deoxyribose-phosphate aldolase</fullName>
    </recommendedName>
</protein>
<dbReference type="AlphaFoldDB" id="A0A1G9K3Z9"/>
<dbReference type="PROSITE" id="PS51257">
    <property type="entry name" value="PROKAR_LIPOPROTEIN"/>
    <property type="match status" value="1"/>
</dbReference>
<dbReference type="RefSeq" id="WP_089885514.1">
    <property type="nucleotide sequence ID" value="NZ_FNGV01000001.1"/>
</dbReference>
<organism evidence="1 2">
    <name type="scientific">Kriegella aquimaris</name>
    <dbReference type="NCBI Taxonomy" id="192904"/>
    <lineage>
        <taxon>Bacteria</taxon>
        <taxon>Pseudomonadati</taxon>
        <taxon>Bacteroidota</taxon>
        <taxon>Flavobacteriia</taxon>
        <taxon>Flavobacteriales</taxon>
        <taxon>Flavobacteriaceae</taxon>
        <taxon>Kriegella</taxon>
    </lineage>
</organism>
<reference evidence="1 2" key="1">
    <citation type="submission" date="2016-10" db="EMBL/GenBank/DDBJ databases">
        <authorList>
            <person name="de Groot N.N."/>
        </authorList>
    </citation>
    <scope>NUCLEOTIDE SEQUENCE [LARGE SCALE GENOMIC DNA]</scope>
    <source>
        <strain evidence="1 2">DSM 19886</strain>
    </source>
</reference>
<keyword evidence="2" id="KW-1185">Reference proteome</keyword>
<name>A0A1G9K3Z9_9FLAO</name>
<proteinExistence type="predicted"/>
<dbReference type="Pfam" id="PF20113">
    <property type="entry name" value="DUF6503"/>
    <property type="match status" value="1"/>
</dbReference>
<evidence type="ECO:0000313" key="2">
    <source>
        <dbReference type="Proteomes" id="UP000199440"/>
    </source>
</evidence>
<dbReference type="InterPro" id="IPR045444">
    <property type="entry name" value="DUF6503"/>
</dbReference>
<accession>A0A1G9K3Z9</accession>
<evidence type="ECO:0000313" key="1">
    <source>
        <dbReference type="EMBL" id="SDL44429.1"/>
    </source>
</evidence>
<dbReference type="Proteomes" id="UP000199440">
    <property type="component" value="Unassembled WGS sequence"/>
</dbReference>
<dbReference type="STRING" id="192904.SAMN04488514_101830"/>
<evidence type="ECO:0008006" key="3">
    <source>
        <dbReference type="Google" id="ProtNLM"/>
    </source>
</evidence>